<dbReference type="EMBL" id="JAGQLK010000011">
    <property type="protein sequence ID" value="MCA9382899.1"/>
    <property type="molecule type" value="Genomic_DNA"/>
</dbReference>
<evidence type="ECO:0000313" key="2">
    <source>
        <dbReference type="EMBL" id="MCA9382899.1"/>
    </source>
</evidence>
<reference evidence="2" key="2">
    <citation type="journal article" date="2021" name="Microbiome">
        <title>Successional dynamics and alternative stable states in a saline activated sludge microbial community over 9 years.</title>
        <authorList>
            <person name="Wang Y."/>
            <person name="Ye J."/>
            <person name="Ju F."/>
            <person name="Liu L."/>
            <person name="Boyd J.A."/>
            <person name="Deng Y."/>
            <person name="Parks D.H."/>
            <person name="Jiang X."/>
            <person name="Yin X."/>
            <person name="Woodcroft B.J."/>
            <person name="Tyson G.W."/>
            <person name="Hugenholtz P."/>
            <person name="Polz M.F."/>
            <person name="Zhang T."/>
        </authorList>
    </citation>
    <scope>NUCLEOTIDE SEQUENCE</scope>
    <source>
        <strain evidence="2">HKST-UBA14</strain>
    </source>
</reference>
<protein>
    <submittedName>
        <fullName evidence="2">Uncharacterized protein</fullName>
    </submittedName>
</protein>
<sequence>MLSVAIEFIKTLFSSIIGFILSVIFMFIPSMNFDGSTIYHYVEEELAIDLPENYQIIYESQDELGFDLTQEVIYKYSNEDFDLILARINTAEWIQSETDLLTLNKYFEGDSSLGYYIYVELDDQENTMYYKYADI</sequence>
<accession>A0A955L4R9</accession>
<name>A0A955L4R9_9BACT</name>
<keyword evidence="1" id="KW-0472">Membrane</keyword>
<gene>
    <name evidence="2" type="ORF">KC909_00900</name>
</gene>
<keyword evidence="1" id="KW-1133">Transmembrane helix</keyword>
<evidence type="ECO:0000256" key="1">
    <source>
        <dbReference type="SAM" id="Phobius"/>
    </source>
</evidence>
<reference evidence="2" key="1">
    <citation type="submission" date="2020-04" db="EMBL/GenBank/DDBJ databases">
        <authorList>
            <person name="Zhang T."/>
        </authorList>
    </citation>
    <scope>NUCLEOTIDE SEQUENCE</scope>
    <source>
        <strain evidence="2">HKST-UBA14</strain>
    </source>
</reference>
<feature type="transmembrane region" description="Helical" evidence="1">
    <location>
        <begin position="12"/>
        <end position="31"/>
    </location>
</feature>
<dbReference type="AlphaFoldDB" id="A0A955L4R9"/>
<comment type="caution">
    <text evidence="2">The sequence shown here is derived from an EMBL/GenBank/DDBJ whole genome shotgun (WGS) entry which is preliminary data.</text>
</comment>
<organism evidence="2 3">
    <name type="scientific">Candidatus Dojkabacteria bacterium</name>
    <dbReference type="NCBI Taxonomy" id="2099670"/>
    <lineage>
        <taxon>Bacteria</taxon>
        <taxon>Candidatus Dojkabacteria</taxon>
    </lineage>
</organism>
<keyword evidence="1" id="KW-0812">Transmembrane</keyword>
<evidence type="ECO:0000313" key="3">
    <source>
        <dbReference type="Proteomes" id="UP000783287"/>
    </source>
</evidence>
<dbReference type="Proteomes" id="UP000783287">
    <property type="component" value="Unassembled WGS sequence"/>
</dbReference>
<proteinExistence type="predicted"/>